<reference evidence="1 2" key="1">
    <citation type="submission" date="2018-06" db="EMBL/GenBank/DDBJ databases">
        <title>Genomic Encyclopedia of Archaeal and Bacterial Type Strains, Phase II (KMG-II): from individual species to whole genera.</title>
        <authorList>
            <person name="Goeker M."/>
        </authorList>
    </citation>
    <scope>NUCLEOTIDE SEQUENCE [LARGE SCALE GENOMIC DNA]</scope>
    <source>
        <strain evidence="1 2">DSM 23446</strain>
    </source>
</reference>
<dbReference type="RefSeq" id="WP_111610032.1">
    <property type="nucleotide sequence ID" value="NZ_QLLK01000001.1"/>
</dbReference>
<evidence type="ECO:0008006" key="3">
    <source>
        <dbReference type="Google" id="ProtNLM"/>
    </source>
</evidence>
<dbReference type="Gene3D" id="3.10.180.10">
    <property type="entry name" value="2,3-Dihydroxybiphenyl 1,2-Dioxygenase, domain 1"/>
    <property type="match status" value="1"/>
</dbReference>
<gene>
    <name evidence="1" type="ORF">LV83_00614</name>
</gene>
<evidence type="ECO:0000313" key="2">
    <source>
        <dbReference type="Proteomes" id="UP000249610"/>
    </source>
</evidence>
<accession>A0A327PTZ9</accession>
<dbReference type="AlphaFoldDB" id="A0A327PTZ9"/>
<dbReference type="Proteomes" id="UP000249610">
    <property type="component" value="Unassembled WGS sequence"/>
</dbReference>
<organism evidence="1 2">
    <name type="scientific">Algoriphagus yeomjeoni</name>
    <dbReference type="NCBI Taxonomy" id="291403"/>
    <lineage>
        <taxon>Bacteria</taxon>
        <taxon>Pseudomonadati</taxon>
        <taxon>Bacteroidota</taxon>
        <taxon>Cytophagia</taxon>
        <taxon>Cytophagales</taxon>
        <taxon>Cyclobacteriaceae</taxon>
        <taxon>Algoriphagus</taxon>
    </lineage>
</organism>
<dbReference type="SUPFAM" id="SSF54593">
    <property type="entry name" value="Glyoxalase/Bleomycin resistance protein/Dihydroxybiphenyl dioxygenase"/>
    <property type="match status" value="1"/>
</dbReference>
<proteinExistence type="predicted"/>
<dbReference type="OrthoDB" id="674527at2"/>
<dbReference type="EMBL" id="QLLK01000001">
    <property type="protein sequence ID" value="RAI95363.1"/>
    <property type="molecule type" value="Genomic_DNA"/>
</dbReference>
<name>A0A327PTZ9_9BACT</name>
<protein>
    <recommendedName>
        <fullName evidence="3">Catechol 2,3-dioxygenase-like lactoylglutathione lyase family enzyme</fullName>
    </recommendedName>
</protein>
<evidence type="ECO:0000313" key="1">
    <source>
        <dbReference type="EMBL" id="RAI95363.1"/>
    </source>
</evidence>
<comment type="caution">
    <text evidence="1">The sequence shown here is derived from an EMBL/GenBank/DDBJ whole genome shotgun (WGS) entry which is preliminary data.</text>
</comment>
<dbReference type="InterPro" id="IPR029068">
    <property type="entry name" value="Glyas_Bleomycin-R_OHBP_Dase"/>
</dbReference>
<keyword evidence="2" id="KW-1185">Reference proteome</keyword>
<sequence length="123" mass="14298">MIHPAKSIRTFIGSKSYNESIRFYQVLGFEVKSLDTKMSLVNVTDSLAFYLQDAYEKPWCENSMIFLEIEDDLESYWEAIKVLGLPDKFPGTKLSSIKYNDWGNEFFLHDPAGVLWHFGIFNL</sequence>